<proteinExistence type="predicted"/>
<dbReference type="Proteomes" id="UP001296943">
    <property type="component" value="Unassembled WGS sequence"/>
</dbReference>
<protein>
    <submittedName>
        <fullName evidence="1">Uncharacterized protein</fullName>
    </submittedName>
</protein>
<reference evidence="1 2" key="1">
    <citation type="submission" date="2021-01" db="EMBL/GenBank/DDBJ databases">
        <title>Genomic Encyclopedia of Type Strains, Phase IV (KMG-IV): sequencing the most valuable type-strain genomes for metagenomic binning, comparative biology and taxonomic classification.</title>
        <authorList>
            <person name="Goeker M."/>
        </authorList>
    </citation>
    <scope>NUCLEOTIDE SEQUENCE [LARGE SCALE GENOMIC DNA]</scope>
    <source>
        <strain evidence="1 2">DSM 23711</strain>
    </source>
</reference>
<keyword evidence="2" id="KW-1185">Reference proteome</keyword>
<gene>
    <name evidence="1" type="ORF">JOC48_003901</name>
</gene>
<comment type="caution">
    <text evidence="1">The sequence shown here is derived from an EMBL/GenBank/DDBJ whole genome shotgun (WGS) entry which is preliminary data.</text>
</comment>
<evidence type="ECO:0000313" key="1">
    <source>
        <dbReference type="EMBL" id="MBM7573339.1"/>
    </source>
</evidence>
<accession>A0ABS2N5A9</accession>
<name>A0ABS2N5A9_9BACI</name>
<dbReference type="RefSeq" id="WP_204501990.1">
    <property type="nucleotide sequence ID" value="NZ_JAFBDR010000031.1"/>
</dbReference>
<organism evidence="1 2">
    <name type="scientific">Aquibacillus albus</name>
    <dbReference type="NCBI Taxonomy" id="1168171"/>
    <lineage>
        <taxon>Bacteria</taxon>
        <taxon>Bacillati</taxon>
        <taxon>Bacillota</taxon>
        <taxon>Bacilli</taxon>
        <taxon>Bacillales</taxon>
        <taxon>Bacillaceae</taxon>
        <taxon>Aquibacillus</taxon>
    </lineage>
</organism>
<dbReference type="EMBL" id="JAFBDR010000031">
    <property type="protein sequence ID" value="MBM7573339.1"/>
    <property type="molecule type" value="Genomic_DNA"/>
</dbReference>
<evidence type="ECO:0000313" key="2">
    <source>
        <dbReference type="Proteomes" id="UP001296943"/>
    </source>
</evidence>
<sequence>MLTFIWSRQKQTAMKSKQIKKDLKIPLTSAKLNDMIVYVANKRKTVQQNK</sequence>